<keyword evidence="2" id="KW-1185">Reference proteome</keyword>
<proteinExistence type="predicted"/>
<evidence type="ECO:0008006" key="3">
    <source>
        <dbReference type="Google" id="ProtNLM"/>
    </source>
</evidence>
<accession>A0A1Y2E602</accession>
<dbReference type="AlphaFoldDB" id="A0A1Y2E602"/>
<dbReference type="Gene3D" id="3.40.630.10">
    <property type="entry name" value="Zn peptidases"/>
    <property type="match status" value="1"/>
</dbReference>
<dbReference type="InParanoid" id="A0A1Y2E602"/>
<reference evidence="1 2" key="1">
    <citation type="submission" date="2016-07" db="EMBL/GenBank/DDBJ databases">
        <title>Pervasive Adenine N6-methylation of Active Genes in Fungi.</title>
        <authorList>
            <consortium name="DOE Joint Genome Institute"/>
            <person name="Mondo S.J."/>
            <person name="Dannebaum R.O."/>
            <person name="Kuo R.C."/>
            <person name="Labutti K."/>
            <person name="Haridas S."/>
            <person name="Kuo A."/>
            <person name="Salamov A."/>
            <person name="Ahrendt S.R."/>
            <person name="Lipzen A."/>
            <person name="Sullivan W."/>
            <person name="Andreopoulos W.B."/>
            <person name="Clum A."/>
            <person name="Lindquist E."/>
            <person name="Daum C."/>
            <person name="Ramamoorthy G.K."/>
            <person name="Gryganskyi A."/>
            <person name="Culley D."/>
            <person name="Magnuson J.K."/>
            <person name="James T.Y."/>
            <person name="O'Malley M.A."/>
            <person name="Stajich J.E."/>
            <person name="Spatafora J.W."/>
            <person name="Visel A."/>
            <person name="Grigoriev I.V."/>
        </authorList>
    </citation>
    <scope>NUCLEOTIDE SEQUENCE [LARGE SCALE GENOMIC DNA]</scope>
    <source>
        <strain evidence="1 2">CBS 129021</strain>
    </source>
</reference>
<sequence>MAKDLETSTLSSWSLIGAQYDGDGILPVSNAGSDYMSYTKLNYPAAFASEGDPLKGGFPGDIDPYVHGVNDTMYVDDERGYFSIDHMARFSELAIAFAIEQAGWDNSWRRLE</sequence>
<protein>
    <recommendedName>
        <fullName evidence="3">Peptide hydrolase</fullName>
    </recommendedName>
</protein>
<comment type="caution">
    <text evidence="1">The sequence shown here is derived from an EMBL/GenBank/DDBJ whole genome shotgun (WGS) entry which is preliminary data.</text>
</comment>
<dbReference type="EMBL" id="MCFJ01000004">
    <property type="protein sequence ID" value="ORY66993.1"/>
    <property type="molecule type" value="Genomic_DNA"/>
</dbReference>
<dbReference type="Proteomes" id="UP000193689">
    <property type="component" value="Unassembled WGS sequence"/>
</dbReference>
<gene>
    <name evidence="1" type="ORF">BCR38DRAFT_482623</name>
</gene>
<evidence type="ECO:0000313" key="1">
    <source>
        <dbReference type="EMBL" id="ORY66993.1"/>
    </source>
</evidence>
<organism evidence="1 2">
    <name type="scientific">Pseudomassariella vexata</name>
    <dbReference type="NCBI Taxonomy" id="1141098"/>
    <lineage>
        <taxon>Eukaryota</taxon>
        <taxon>Fungi</taxon>
        <taxon>Dikarya</taxon>
        <taxon>Ascomycota</taxon>
        <taxon>Pezizomycotina</taxon>
        <taxon>Sordariomycetes</taxon>
        <taxon>Xylariomycetidae</taxon>
        <taxon>Amphisphaeriales</taxon>
        <taxon>Pseudomassariaceae</taxon>
        <taxon>Pseudomassariella</taxon>
    </lineage>
</organism>
<evidence type="ECO:0000313" key="2">
    <source>
        <dbReference type="Proteomes" id="UP000193689"/>
    </source>
</evidence>
<dbReference type="RefSeq" id="XP_040717617.1">
    <property type="nucleotide sequence ID" value="XM_040863526.1"/>
</dbReference>
<name>A0A1Y2E602_9PEZI</name>
<dbReference type="GeneID" id="63779738"/>
<dbReference type="STRING" id="1141098.A0A1Y2E602"/>
<dbReference type="SUPFAM" id="SSF53187">
    <property type="entry name" value="Zn-dependent exopeptidases"/>
    <property type="match status" value="1"/>
</dbReference>
<dbReference type="OrthoDB" id="2214at2759"/>